<evidence type="ECO:0000313" key="6">
    <source>
        <dbReference type="Proteomes" id="UP000001811"/>
    </source>
</evidence>
<dbReference type="PANTHER" id="PTHR14224">
    <property type="entry name" value="SIMILAR TO PREFERENTIALLY EXPRESSED ANTIGEN IN MELANOMA-LIKE 3"/>
    <property type="match status" value="1"/>
</dbReference>
<dbReference type="Pfam" id="PF00560">
    <property type="entry name" value="LRR_1"/>
    <property type="match status" value="1"/>
</dbReference>
<dbReference type="Bgee" id="ENSOCUG00000009596">
    <property type="expression patterns" value="Expressed in testis and 1 other cell type or tissue"/>
</dbReference>
<evidence type="ECO:0000256" key="3">
    <source>
        <dbReference type="ARBA" id="ARBA00022614"/>
    </source>
</evidence>
<dbReference type="GO" id="GO:0043066">
    <property type="term" value="P:negative regulation of apoptotic process"/>
    <property type="evidence" value="ECO:0007669"/>
    <property type="project" value="InterPro"/>
</dbReference>
<dbReference type="InterPro" id="IPR026271">
    <property type="entry name" value="PRAME"/>
</dbReference>
<dbReference type="STRING" id="9986.ENSOCUP00000008267"/>
<dbReference type="InterPro" id="IPR050694">
    <property type="entry name" value="LRRC14/PRAME"/>
</dbReference>
<keyword evidence="4" id="KW-0677">Repeat</keyword>
<gene>
    <name evidence="5" type="primary">PRAME</name>
</gene>
<reference evidence="5 6" key="1">
    <citation type="journal article" date="2011" name="Nature">
        <title>A high-resolution map of human evolutionary constraint using 29 mammals.</title>
        <authorList>
            <person name="Lindblad-Toh K."/>
            <person name="Garber M."/>
            <person name="Zuk O."/>
            <person name="Lin M.F."/>
            <person name="Parker B.J."/>
            <person name="Washietl S."/>
            <person name="Kheradpour P."/>
            <person name="Ernst J."/>
            <person name="Jordan G."/>
            <person name="Mauceli E."/>
            <person name="Ward L.D."/>
            <person name="Lowe C.B."/>
            <person name="Holloway A.K."/>
            <person name="Clamp M."/>
            <person name="Gnerre S."/>
            <person name="Alfoldi J."/>
            <person name="Beal K."/>
            <person name="Chang J."/>
            <person name="Clawson H."/>
            <person name="Cuff J."/>
            <person name="Di Palma F."/>
            <person name="Fitzgerald S."/>
            <person name="Flicek P."/>
            <person name="Guttman M."/>
            <person name="Hubisz M.J."/>
            <person name="Jaffe D.B."/>
            <person name="Jungreis I."/>
            <person name="Kent W.J."/>
            <person name="Kostka D."/>
            <person name="Lara M."/>
            <person name="Martins A.L."/>
            <person name="Massingham T."/>
            <person name="Moltke I."/>
            <person name="Raney B.J."/>
            <person name="Rasmussen M.D."/>
            <person name="Robinson J."/>
            <person name="Stark A."/>
            <person name="Vilella A.J."/>
            <person name="Wen J."/>
            <person name="Xie X."/>
            <person name="Zody M.C."/>
            <person name="Baldwin J."/>
            <person name="Bloom T."/>
            <person name="Chin C.W."/>
            <person name="Heiman D."/>
            <person name="Nicol R."/>
            <person name="Nusbaum C."/>
            <person name="Young S."/>
            <person name="Wilkinson J."/>
            <person name="Worley K.C."/>
            <person name="Kovar C.L."/>
            <person name="Muzny D.M."/>
            <person name="Gibbs R.A."/>
            <person name="Cree A."/>
            <person name="Dihn H.H."/>
            <person name="Fowler G."/>
            <person name="Jhangiani S."/>
            <person name="Joshi V."/>
            <person name="Lee S."/>
            <person name="Lewis L.R."/>
            <person name="Nazareth L.V."/>
            <person name="Okwuonu G."/>
            <person name="Santibanez J."/>
            <person name="Warren W.C."/>
            <person name="Mardis E.R."/>
            <person name="Weinstock G.M."/>
            <person name="Wilson R.K."/>
            <person name="Delehaunty K."/>
            <person name="Dooling D."/>
            <person name="Fronik C."/>
            <person name="Fulton L."/>
            <person name="Fulton B."/>
            <person name="Graves T."/>
            <person name="Minx P."/>
            <person name="Sodergren E."/>
            <person name="Birney E."/>
            <person name="Margulies E.H."/>
            <person name="Herrero J."/>
            <person name="Green E.D."/>
            <person name="Haussler D."/>
            <person name="Siepel A."/>
            <person name="Goldman N."/>
            <person name="Pollard K.S."/>
            <person name="Pedersen J.S."/>
            <person name="Lander E.S."/>
            <person name="Kellis M."/>
        </authorList>
    </citation>
    <scope>NUCLEOTIDE SEQUENCE [LARGE SCALE GENOMIC DNA]</scope>
    <source>
        <strain evidence="5 6">Thorbecke inbred</strain>
    </source>
</reference>
<dbReference type="HOGENOM" id="CLU_039635_2_1_1"/>
<dbReference type="GO" id="GO:0045892">
    <property type="term" value="P:negative regulation of DNA-templated transcription"/>
    <property type="evidence" value="ECO:0007669"/>
    <property type="project" value="InterPro"/>
</dbReference>
<dbReference type="InterPro" id="IPR001611">
    <property type="entry name" value="Leu-rich_rpt"/>
</dbReference>
<dbReference type="GO" id="GO:0045596">
    <property type="term" value="P:negative regulation of cell differentiation"/>
    <property type="evidence" value="ECO:0007669"/>
    <property type="project" value="InterPro"/>
</dbReference>
<dbReference type="PaxDb" id="9986-ENSOCUP00000008267"/>
<dbReference type="GO" id="GO:0008284">
    <property type="term" value="P:positive regulation of cell population proliferation"/>
    <property type="evidence" value="ECO:0007669"/>
    <property type="project" value="InterPro"/>
</dbReference>
<protein>
    <recommendedName>
        <fullName evidence="2">Leucine-rich repeat-containing protein 14</fullName>
    </recommendedName>
</protein>
<name>G1SXI4_RABIT</name>
<dbReference type="PIRSF" id="PIRSF038286">
    <property type="entry name" value="PRAME"/>
    <property type="match status" value="1"/>
</dbReference>
<reference evidence="5" key="2">
    <citation type="submission" date="2025-08" db="UniProtKB">
        <authorList>
            <consortium name="Ensembl"/>
        </authorList>
    </citation>
    <scope>IDENTIFICATION</scope>
    <source>
        <strain evidence="5">Thorbecke</strain>
    </source>
</reference>
<accession>G1SXI4</accession>
<dbReference type="EMBL" id="AAGW02071386">
    <property type="status" value="NOT_ANNOTATED_CDS"/>
    <property type="molecule type" value="Genomic_DNA"/>
</dbReference>
<dbReference type="GeneTree" id="ENSGT01030000234531"/>
<dbReference type="FunFam" id="3.80.10.10:FF:000743">
    <property type="entry name" value="Uncharacterized protein"/>
    <property type="match status" value="1"/>
</dbReference>
<dbReference type="SUPFAM" id="SSF52047">
    <property type="entry name" value="RNI-like"/>
    <property type="match status" value="1"/>
</dbReference>
<dbReference type="InParanoid" id="G1SXI4"/>
<comment type="similarity">
    <text evidence="1">Belongs to the PRAME family. LRRC14 subfamily.</text>
</comment>
<dbReference type="InterPro" id="IPR032675">
    <property type="entry name" value="LRR_dom_sf"/>
</dbReference>
<dbReference type="Proteomes" id="UP000001811">
    <property type="component" value="Chromosome 21"/>
</dbReference>
<dbReference type="eggNOG" id="ENOG502QWSJ">
    <property type="taxonomic scope" value="Eukaryota"/>
</dbReference>
<reference evidence="5" key="3">
    <citation type="submission" date="2025-09" db="UniProtKB">
        <authorList>
            <consortium name="Ensembl"/>
        </authorList>
    </citation>
    <scope>IDENTIFICATION</scope>
    <source>
        <strain evidence="5">Thorbecke</strain>
    </source>
</reference>
<evidence type="ECO:0000256" key="4">
    <source>
        <dbReference type="ARBA" id="ARBA00022737"/>
    </source>
</evidence>
<keyword evidence="3" id="KW-0433">Leucine-rich repeat</keyword>
<evidence type="ECO:0000313" key="5">
    <source>
        <dbReference type="Ensembl" id="ENSOCUP00000008267.4"/>
    </source>
</evidence>
<evidence type="ECO:0000256" key="1">
    <source>
        <dbReference type="ARBA" id="ARBA00009552"/>
    </source>
</evidence>
<keyword evidence="6" id="KW-1185">Reference proteome</keyword>
<evidence type="ECO:0000256" key="2">
    <source>
        <dbReference type="ARBA" id="ARBA00014228"/>
    </source>
</evidence>
<organism evidence="5 6">
    <name type="scientific">Oryctolagus cuniculus</name>
    <name type="common">Rabbit</name>
    <dbReference type="NCBI Taxonomy" id="9986"/>
    <lineage>
        <taxon>Eukaryota</taxon>
        <taxon>Metazoa</taxon>
        <taxon>Chordata</taxon>
        <taxon>Craniata</taxon>
        <taxon>Vertebrata</taxon>
        <taxon>Euteleostomi</taxon>
        <taxon>Mammalia</taxon>
        <taxon>Eutheria</taxon>
        <taxon>Euarchontoglires</taxon>
        <taxon>Glires</taxon>
        <taxon>Lagomorpha</taxon>
        <taxon>Leporidae</taxon>
        <taxon>Oryctolagus</taxon>
    </lineage>
</organism>
<sequence>MDECWPGRDAGTGALRVPTLFCSRVAEMSSPALPKLLELAAHSLLSSEAWGIPALEEFTVDLFPPLLTAAFARGRKKAVKALVQAWPFPFLRLGSLIVQWPRQDSLQAVLDGLEDCLGPGAWPRRSELRVLDLTLDFQQVQSKGVSEALARFPFWLPSTVKAEASQATAGPRLAENTRRGPKQPREPVELHIDLFLRGPFKLDTFLSGLLTKVEQSGGALRLCCRELHIEEVPFSSLTGILRTLQLPCVQELEVFDWFRALSEQSLFATQLGRICNLQSLKLAYYHWAFSPEGEQSSTYFLSQLSKLAHLQKLHLSYSYLSGNLHQVLSCLQAPLLALEIRSCTLLDTDVTYLSQSPHATCLKRLDLSGNNLSYMVPGPLETLLGQVSGTLQHLDLNHCRLKDAHLSAILPALCRCSRLSSLGLSDNPVSRAGLLSLLERTATGLTELKRVLYPIPVECCVYLHGLSWGPVNKDKLCQVQAEMQTLLQAVQRADMLWSPPLPSPLPVRLVQFD</sequence>
<dbReference type="FunCoup" id="G1SXI4">
    <property type="interactions" value="35"/>
</dbReference>
<dbReference type="Ensembl" id="ENSOCUT00000009593.4">
    <property type="protein sequence ID" value="ENSOCUP00000008267.4"/>
    <property type="gene ID" value="ENSOCUG00000009596.4"/>
</dbReference>
<dbReference type="AlphaFoldDB" id="G1SXI4"/>
<dbReference type="GO" id="GO:0005737">
    <property type="term" value="C:cytoplasm"/>
    <property type="evidence" value="ECO:0007669"/>
    <property type="project" value="TreeGrafter"/>
</dbReference>
<dbReference type="Gene3D" id="3.80.10.10">
    <property type="entry name" value="Ribonuclease Inhibitor"/>
    <property type="match status" value="1"/>
</dbReference>
<dbReference type="PANTHER" id="PTHR14224:SF95">
    <property type="entry name" value="MELANOMA ANTIGEN PREFERENTIALLY EXPRESSED IN TUMORS-LIKE"/>
    <property type="match status" value="1"/>
</dbReference>
<proteinExistence type="inferred from homology"/>